<evidence type="ECO:0000313" key="2">
    <source>
        <dbReference type="Proteomes" id="UP000729402"/>
    </source>
</evidence>
<name>A0A8J5QZA4_ZIZPA</name>
<reference evidence="1" key="1">
    <citation type="journal article" date="2021" name="bioRxiv">
        <title>Whole Genome Assembly and Annotation of Northern Wild Rice, Zizania palustris L., Supports a Whole Genome Duplication in the Zizania Genus.</title>
        <authorList>
            <person name="Haas M."/>
            <person name="Kono T."/>
            <person name="Macchietto M."/>
            <person name="Millas R."/>
            <person name="McGilp L."/>
            <person name="Shao M."/>
            <person name="Duquette J."/>
            <person name="Hirsch C.N."/>
            <person name="Kimball J."/>
        </authorList>
    </citation>
    <scope>NUCLEOTIDE SEQUENCE</scope>
    <source>
        <tissue evidence="1">Fresh leaf tissue</tissue>
    </source>
</reference>
<keyword evidence="2" id="KW-1185">Reference proteome</keyword>
<proteinExistence type="predicted"/>
<organism evidence="1 2">
    <name type="scientific">Zizania palustris</name>
    <name type="common">Northern wild rice</name>
    <dbReference type="NCBI Taxonomy" id="103762"/>
    <lineage>
        <taxon>Eukaryota</taxon>
        <taxon>Viridiplantae</taxon>
        <taxon>Streptophyta</taxon>
        <taxon>Embryophyta</taxon>
        <taxon>Tracheophyta</taxon>
        <taxon>Spermatophyta</taxon>
        <taxon>Magnoliopsida</taxon>
        <taxon>Liliopsida</taxon>
        <taxon>Poales</taxon>
        <taxon>Poaceae</taxon>
        <taxon>BOP clade</taxon>
        <taxon>Oryzoideae</taxon>
        <taxon>Oryzeae</taxon>
        <taxon>Zizaniinae</taxon>
        <taxon>Zizania</taxon>
    </lineage>
</organism>
<dbReference type="Proteomes" id="UP000729402">
    <property type="component" value="Unassembled WGS sequence"/>
</dbReference>
<protein>
    <submittedName>
        <fullName evidence="1">Uncharacterized protein</fullName>
    </submittedName>
</protein>
<comment type="caution">
    <text evidence="1">The sequence shown here is derived from an EMBL/GenBank/DDBJ whole genome shotgun (WGS) entry which is preliminary data.</text>
</comment>
<sequence length="80" mass="9266">MRDKNLLLHHFGNLRKKGLDNFQRSFLFYFETELDEIIASAGFNLLRFIDVVTKLSIDHFGQEVILFSLAIQADTSFVSL</sequence>
<dbReference type="EMBL" id="JAAALK010001257">
    <property type="protein sequence ID" value="KAG8043093.1"/>
    <property type="molecule type" value="Genomic_DNA"/>
</dbReference>
<dbReference type="AlphaFoldDB" id="A0A8J5QZA4"/>
<evidence type="ECO:0000313" key="1">
    <source>
        <dbReference type="EMBL" id="KAG8043093.1"/>
    </source>
</evidence>
<reference evidence="1" key="2">
    <citation type="submission" date="2021-02" db="EMBL/GenBank/DDBJ databases">
        <authorList>
            <person name="Kimball J.A."/>
            <person name="Haas M.W."/>
            <person name="Macchietto M."/>
            <person name="Kono T."/>
            <person name="Duquette J."/>
            <person name="Shao M."/>
        </authorList>
    </citation>
    <scope>NUCLEOTIDE SEQUENCE</scope>
    <source>
        <tissue evidence="1">Fresh leaf tissue</tissue>
    </source>
</reference>
<gene>
    <name evidence="1" type="ORF">GUJ93_ZPchr2168g22261</name>
</gene>
<accession>A0A8J5QZA4</accession>